<dbReference type="PANTHER" id="PTHR31690">
    <property type="entry name" value="FUCOSE MUTAROTASE"/>
    <property type="match status" value="1"/>
</dbReference>
<accession>A0AAD5EI70</accession>
<dbReference type="EMBL" id="MU620894">
    <property type="protein sequence ID" value="KAI8583882.1"/>
    <property type="molecule type" value="Genomic_DNA"/>
</dbReference>
<protein>
    <recommendedName>
        <fullName evidence="3">L-fucose mutarotase</fullName>
        <ecNumber evidence="3">5.1.3.29</ecNumber>
    </recommendedName>
</protein>
<reference evidence="4" key="2">
    <citation type="journal article" date="2022" name="Proc. Natl. Acad. Sci. U.S.A.">
        <title>Diploid-dominant life cycles characterize the early evolution of Fungi.</title>
        <authorList>
            <person name="Amses K.R."/>
            <person name="Simmons D.R."/>
            <person name="Longcore J.E."/>
            <person name="Mondo S.J."/>
            <person name="Seto K."/>
            <person name="Jeronimo G.H."/>
            <person name="Bonds A.E."/>
            <person name="Quandt C.A."/>
            <person name="Davis W.J."/>
            <person name="Chang Y."/>
            <person name="Federici B.A."/>
            <person name="Kuo A."/>
            <person name="LaButti K."/>
            <person name="Pangilinan J."/>
            <person name="Andreopoulos W."/>
            <person name="Tritt A."/>
            <person name="Riley R."/>
            <person name="Hundley H."/>
            <person name="Johnson J."/>
            <person name="Lipzen A."/>
            <person name="Barry K."/>
            <person name="Lang B.F."/>
            <person name="Cuomo C.A."/>
            <person name="Buchler N.E."/>
            <person name="Grigoriev I.V."/>
            <person name="Spatafora J.W."/>
            <person name="Stajich J.E."/>
            <person name="James T.Y."/>
        </authorList>
    </citation>
    <scope>NUCLEOTIDE SEQUENCE</scope>
    <source>
        <strain evidence="4">AG</strain>
    </source>
</reference>
<dbReference type="GO" id="GO:0006004">
    <property type="term" value="P:fucose metabolic process"/>
    <property type="evidence" value="ECO:0007669"/>
    <property type="project" value="TreeGrafter"/>
</dbReference>
<dbReference type="EC" id="5.1.3.29" evidence="3"/>
<dbReference type="SUPFAM" id="SSF102546">
    <property type="entry name" value="RbsD-like"/>
    <property type="match status" value="1"/>
</dbReference>
<evidence type="ECO:0000256" key="1">
    <source>
        <dbReference type="ARBA" id="ARBA00023235"/>
    </source>
</evidence>
<dbReference type="GO" id="GO:0036373">
    <property type="term" value="F:L-fucose mutarotase activity"/>
    <property type="evidence" value="ECO:0007669"/>
    <property type="project" value="UniProtKB-EC"/>
</dbReference>
<sequence>MLFTELTHPQIIGALAAAGHGSQILITDANFPVSTATPSTATRVYLNLRPGQVSADDVLATLLTAAPIEAVHVMEPSSEFTTLDHKGEVPIFDIFRDLVKKQNDGLELQKIERFAFYDFARNQNVTLAIQTGETRLYGNIMLTIGVRHPKE</sequence>
<comment type="catalytic activity">
    <reaction evidence="2">
        <text>alpha-L-fucose = beta-L-fucose</text>
        <dbReference type="Rhea" id="RHEA:25580"/>
        <dbReference type="ChEBI" id="CHEBI:42548"/>
        <dbReference type="ChEBI" id="CHEBI:42589"/>
        <dbReference type="EC" id="5.1.3.29"/>
    </reaction>
</comment>
<keyword evidence="5" id="KW-1185">Reference proteome</keyword>
<dbReference type="GeneID" id="75918197"/>
<dbReference type="InterPro" id="IPR007721">
    <property type="entry name" value="RbsD_FucU"/>
</dbReference>
<organism evidence="4 5">
    <name type="scientific">Umbelopsis ramanniana AG</name>
    <dbReference type="NCBI Taxonomy" id="1314678"/>
    <lineage>
        <taxon>Eukaryota</taxon>
        <taxon>Fungi</taxon>
        <taxon>Fungi incertae sedis</taxon>
        <taxon>Mucoromycota</taxon>
        <taxon>Mucoromycotina</taxon>
        <taxon>Umbelopsidomycetes</taxon>
        <taxon>Umbelopsidales</taxon>
        <taxon>Umbelopsidaceae</taxon>
        <taxon>Umbelopsis</taxon>
    </lineage>
</organism>
<evidence type="ECO:0000313" key="5">
    <source>
        <dbReference type="Proteomes" id="UP001206595"/>
    </source>
</evidence>
<dbReference type="Gene3D" id="3.40.1650.10">
    <property type="entry name" value="RbsD-like domain"/>
    <property type="match status" value="1"/>
</dbReference>
<reference evidence="4" key="1">
    <citation type="submission" date="2021-06" db="EMBL/GenBank/DDBJ databases">
        <authorList>
            <consortium name="DOE Joint Genome Institute"/>
            <person name="Mondo S.J."/>
            <person name="Amses K.R."/>
            <person name="Simmons D.R."/>
            <person name="Longcore J.E."/>
            <person name="Seto K."/>
            <person name="Alves G.H."/>
            <person name="Bonds A.E."/>
            <person name="Quandt C.A."/>
            <person name="Davis W.J."/>
            <person name="Chang Y."/>
            <person name="Letcher P.M."/>
            <person name="Powell M.J."/>
            <person name="Kuo A."/>
            <person name="Labutti K."/>
            <person name="Pangilinan J."/>
            <person name="Andreopoulos W."/>
            <person name="Tritt A."/>
            <person name="Riley R."/>
            <person name="Hundley H."/>
            <person name="Johnson J."/>
            <person name="Lipzen A."/>
            <person name="Barry K."/>
            <person name="Berbee M.L."/>
            <person name="Buchler N.E."/>
            <person name="Grigoriev I.V."/>
            <person name="Spatafora J.W."/>
            <person name="Stajich J.E."/>
            <person name="James T.Y."/>
        </authorList>
    </citation>
    <scope>NUCLEOTIDE SEQUENCE</scope>
    <source>
        <strain evidence="4">AG</strain>
    </source>
</reference>
<dbReference type="GO" id="GO:0042806">
    <property type="term" value="F:fucose binding"/>
    <property type="evidence" value="ECO:0007669"/>
    <property type="project" value="TreeGrafter"/>
</dbReference>
<evidence type="ECO:0000313" key="4">
    <source>
        <dbReference type="EMBL" id="KAI8583882.1"/>
    </source>
</evidence>
<dbReference type="AlphaFoldDB" id="A0AAD5EI70"/>
<dbReference type="InterPro" id="IPR023750">
    <property type="entry name" value="RbsD-like_sf"/>
</dbReference>
<gene>
    <name evidence="4" type="ORF">K450DRAFT_267890</name>
</gene>
<dbReference type="Pfam" id="PF05025">
    <property type="entry name" value="RbsD_FucU"/>
    <property type="match status" value="1"/>
</dbReference>
<name>A0AAD5EI70_UMBRA</name>
<dbReference type="InterPro" id="IPR050443">
    <property type="entry name" value="RbsD/FucU_mutarotase"/>
</dbReference>
<dbReference type="RefSeq" id="XP_051448886.1">
    <property type="nucleotide sequence ID" value="XM_051592855.1"/>
</dbReference>
<dbReference type="Proteomes" id="UP001206595">
    <property type="component" value="Unassembled WGS sequence"/>
</dbReference>
<comment type="caution">
    <text evidence="4">The sequence shown here is derived from an EMBL/GenBank/DDBJ whole genome shotgun (WGS) entry which is preliminary data.</text>
</comment>
<proteinExistence type="predicted"/>
<keyword evidence="1" id="KW-0413">Isomerase</keyword>
<evidence type="ECO:0000256" key="3">
    <source>
        <dbReference type="ARBA" id="ARBA00038859"/>
    </source>
</evidence>
<evidence type="ECO:0000256" key="2">
    <source>
        <dbReference type="ARBA" id="ARBA00036324"/>
    </source>
</evidence>
<dbReference type="PANTHER" id="PTHR31690:SF4">
    <property type="entry name" value="FUCOSE MUTAROTASE"/>
    <property type="match status" value="1"/>
</dbReference>